<evidence type="ECO:0000259" key="1">
    <source>
        <dbReference type="PROSITE" id="PS50943"/>
    </source>
</evidence>
<protein>
    <submittedName>
        <fullName evidence="2">Helix-turn-helix transcriptional regulator</fullName>
    </submittedName>
</protein>
<dbReference type="Pfam" id="PF01381">
    <property type="entry name" value="HTH_3"/>
    <property type="match status" value="1"/>
</dbReference>
<dbReference type="SUPFAM" id="SSF47413">
    <property type="entry name" value="lambda repressor-like DNA-binding domains"/>
    <property type="match status" value="1"/>
</dbReference>
<comment type="caution">
    <text evidence="2">The sequence shown here is derived from an EMBL/GenBank/DDBJ whole genome shotgun (WGS) entry which is preliminary data.</text>
</comment>
<feature type="domain" description="HTH cro/C1-type" evidence="1">
    <location>
        <begin position="24"/>
        <end position="78"/>
    </location>
</feature>
<dbReference type="CDD" id="cd00093">
    <property type="entry name" value="HTH_XRE"/>
    <property type="match status" value="1"/>
</dbReference>
<reference evidence="2 3" key="1">
    <citation type="submission" date="2023-02" db="EMBL/GenBank/DDBJ databases">
        <title>Entomopathogenic bacteria.</title>
        <authorList>
            <person name="Machado R.A."/>
        </authorList>
    </citation>
    <scope>NUCLEOTIDE SEQUENCE [LARGE SCALE GENOMIC DNA]</scope>
    <source>
        <strain evidence="2 3">XENO-10</strain>
    </source>
</reference>
<proteinExistence type="predicted"/>
<dbReference type="Proteomes" id="UP001217178">
    <property type="component" value="Unassembled WGS sequence"/>
</dbReference>
<dbReference type="PROSITE" id="PS50943">
    <property type="entry name" value="HTH_CROC1"/>
    <property type="match status" value="1"/>
</dbReference>
<keyword evidence="3" id="KW-1185">Reference proteome</keyword>
<dbReference type="EMBL" id="JAQRFI010000044">
    <property type="protein sequence ID" value="MDC9590730.1"/>
    <property type="molecule type" value="Genomic_DNA"/>
</dbReference>
<evidence type="ECO:0000313" key="3">
    <source>
        <dbReference type="Proteomes" id="UP001217178"/>
    </source>
</evidence>
<dbReference type="RefSeq" id="WP_273556006.1">
    <property type="nucleotide sequence ID" value="NZ_JAQRFI010000044.1"/>
</dbReference>
<organism evidence="2 3">
    <name type="scientific">Xenorhabdus yunnanensis</name>
    <dbReference type="NCBI Taxonomy" id="3025878"/>
    <lineage>
        <taxon>Bacteria</taxon>
        <taxon>Pseudomonadati</taxon>
        <taxon>Pseudomonadota</taxon>
        <taxon>Gammaproteobacteria</taxon>
        <taxon>Enterobacterales</taxon>
        <taxon>Morganellaceae</taxon>
        <taxon>Xenorhabdus</taxon>
    </lineage>
</organism>
<gene>
    <name evidence="2" type="ORF">PSI23_15910</name>
</gene>
<dbReference type="InterPro" id="IPR010982">
    <property type="entry name" value="Lambda_DNA-bd_dom_sf"/>
</dbReference>
<sequence>MIKSLSDTNGYQIENANIRVGQRILARRKELRVTATDLAKRIGTSQQQLSRYERGTNRINVAHIAAISFELNTPVGWFFMDCFPNEEKKNKVSSLESVEDTELKERFEQIWPQLSHKQHRTLILFLDECLNAWQNHRNVH</sequence>
<name>A0ABT5LLU1_9GAMM</name>
<dbReference type="SMART" id="SM00530">
    <property type="entry name" value="HTH_XRE"/>
    <property type="match status" value="1"/>
</dbReference>
<evidence type="ECO:0000313" key="2">
    <source>
        <dbReference type="EMBL" id="MDC9590730.1"/>
    </source>
</evidence>
<dbReference type="InterPro" id="IPR001387">
    <property type="entry name" value="Cro/C1-type_HTH"/>
</dbReference>
<accession>A0ABT5LLU1</accession>
<dbReference type="Gene3D" id="1.10.260.40">
    <property type="entry name" value="lambda repressor-like DNA-binding domains"/>
    <property type="match status" value="1"/>
</dbReference>